<dbReference type="RefSeq" id="WP_251935074.1">
    <property type="nucleotide sequence ID" value="NZ_CP098747.1"/>
</dbReference>
<dbReference type="SUPFAM" id="SSF52821">
    <property type="entry name" value="Rhodanese/Cell cycle control phosphatase"/>
    <property type="match status" value="4"/>
</dbReference>
<organism evidence="3 4">
    <name type="scientific">Sneathiella marina</name>
    <dbReference type="NCBI Taxonomy" id="2950108"/>
    <lineage>
        <taxon>Bacteria</taxon>
        <taxon>Pseudomonadati</taxon>
        <taxon>Pseudomonadota</taxon>
        <taxon>Alphaproteobacteria</taxon>
        <taxon>Sneathiellales</taxon>
        <taxon>Sneathiellaceae</taxon>
        <taxon>Sneathiella</taxon>
    </lineage>
</organism>
<dbReference type="PANTHER" id="PTHR43855:SF1">
    <property type="entry name" value="THIOSULFATE SULFURTRANSFERASE"/>
    <property type="match status" value="1"/>
</dbReference>
<dbReference type="InterPro" id="IPR051126">
    <property type="entry name" value="Thiosulfate_sulfurtransferase"/>
</dbReference>
<dbReference type="InterPro" id="IPR036873">
    <property type="entry name" value="Rhodanese-like_dom_sf"/>
</dbReference>
<reference evidence="3" key="1">
    <citation type="submission" date="2022-06" db="EMBL/GenBank/DDBJ databases">
        <title>Sneathiella actinostolidae sp. nov., isolated from a sea anemonein the Western Pacific Ocean.</title>
        <authorList>
            <person name="Wei M.J."/>
        </authorList>
    </citation>
    <scope>NUCLEOTIDE SEQUENCE</scope>
    <source>
        <strain evidence="3">PHK-P5</strain>
    </source>
</reference>
<dbReference type="Proteomes" id="UP001056291">
    <property type="component" value="Chromosome"/>
</dbReference>
<keyword evidence="4" id="KW-1185">Reference proteome</keyword>
<protein>
    <submittedName>
        <fullName evidence="3">Rhodanese-like domain-containing protein</fullName>
    </submittedName>
</protein>
<dbReference type="SMART" id="SM00450">
    <property type="entry name" value="RHOD"/>
    <property type="match status" value="4"/>
</dbReference>
<feature type="domain" description="Rhodanese" evidence="2">
    <location>
        <begin position="278"/>
        <end position="368"/>
    </location>
</feature>
<evidence type="ECO:0000313" key="3">
    <source>
        <dbReference type="EMBL" id="USG61816.1"/>
    </source>
</evidence>
<gene>
    <name evidence="3" type="ORF">NBZ79_02365</name>
</gene>
<evidence type="ECO:0000256" key="1">
    <source>
        <dbReference type="ARBA" id="ARBA00022737"/>
    </source>
</evidence>
<evidence type="ECO:0000259" key="2">
    <source>
        <dbReference type="PROSITE" id="PS50206"/>
    </source>
</evidence>
<dbReference type="PANTHER" id="PTHR43855">
    <property type="entry name" value="THIOSULFATE SULFURTRANSFERASE"/>
    <property type="match status" value="1"/>
</dbReference>
<feature type="domain" description="Rhodanese" evidence="2">
    <location>
        <begin position="387"/>
        <end position="476"/>
    </location>
</feature>
<dbReference type="Pfam" id="PF00581">
    <property type="entry name" value="Rhodanese"/>
    <property type="match status" value="3"/>
</dbReference>
<evidence type="ECO:0000313" key="4">
    <source>
        <dbReference type="Proteomes" id="UP001056291"/>
    </source>
</evidence>
<feature type="domain" description="Rhodanese" evidence="2">
    <location>
        <begin position="17"/>
        <end position="109"/>
    </location>
</feature>
<keyword evidence="1" id="KW-0677">Repeat</keyword>
<name>A0ABY4W4P6_9PROT</name>
<sequence>MSYMHISPIDLRQVMKSKEEYALIDVREQGVHSEGHPFFAIPLPLSRFELDVDRLLPRKSVPIYLLDQGPEMELAVRAAELLIERSYTNIAIVEGGTLAWREAGLELFSGVNVPSKAFGEFVEEAYETPHITAENLAKRQENGEKIAVLDSRPFPEYHRMSIPGGIDMPGAELVHRVFETVEDDETQIVVNCAGRTRSIIGAQSLINAGLSNPICALKDGTMGWYLANLELAHREDAVAPAPGSSAAVRSQKAALAVADRFDVKFTNLETVKSWQNDDERTLYVLDVRTEEEFLEGHLPGSYHAPGGQLVQATDEYVAVRNAKIVVVDDDATRAVMTASWLTQMDWQDVYVLQGVLDVECEQGYHSMPSIPLQPHISVLELDAVLTSREAVAVIDLASSLAYRKGHIPGAYWAIRSRLSTDHIFIPPVGLIILTSEDSLLAHLAAPEIARLRPDAIIRVLEGGTTAWESSGQKLESGDTSLLSKVDDVWYKPYDTGNPEEIRRRMQDYLTWEVGLLEQVERDGLVRFRQY</sequence>
<dbReference type="PROSITE" id="PS50206">
    <property type="entry name" value="RHODANESE_3"/>
    <property type="match status" value="4"/>
</dbReference>
<dbReference type="InterPro" id="IPR001763">
    <property type="entry name" value="Rhodanese-like_dom"/>
</dbReference>
<dbReference type="Gene3D" id="3.40.250.10">
    <property type="entry name" value="Rhodanese-like domain"/>
    <property type="match status" value="4"/>
</dbReference>
<proteinExistence type="predicted"/>
<feature type="domain" description="Rhodanese" evidence="2">
    <location>
        <begin position="142"/>
        <end position="233"/>
    </location>
</feature>
<dbReference type="EMBL" id="CP098747">
    <property type="protein sequence ID" value="USG61816.1"/>
    <property type="molecule type" value="Genomic_DNA"/>
</dbReference>
<dbReference type="CDD" id="cd01534">
    <property type="entry name" value="4RHOD_Repeat_3"/>
    <property type="match status" value="1"/>
</dbReference>
<accession>A0ABY4W4P6</accession>